<keyword evidence="2" id="KW-1185">Reference proteome</keyword>
<gene>
    <name evidence="1" type="ORF">BaRGS_00038883</name>
</gene>
<comment type="caution">
    <text evidence="1">The sequence shown here is derived from an EMBL/GenBank/DDBJ whole genome shotgun (WGS) entry which is preliminary data.</text>
</comment>
<dbReference type="Proteomes" id="UP001519460">
    <property type="component" value="Unassembled WGS sequence"/>
</dbReference>
<proteinExistence type="predicted"/>
<dbReference type="AlphaFoldDB" id="A0ABD0J4V9"/>
<evidence type="ECO:0000313" key="1">
    <source>
        <dbReference type="EMBL" id="KAK7460355.1"/>
    </source>
</evidence>
<protein>
    <submittedName>
        <fullName evidence="1">Uncharacterized protein</fullName>
    </submittedName>
</protein>
<organism evidence="1 2">
    <name type="scientific">Batillaria attramentaria</name>
    <dbReference type="NCBI Taxonomy" id="370345"/>
    <lineage>
        <taxon>Eukaryota</taxon>
        <taxon>Metazoa</taxon>
        <taxon>Spiralia</taxon>
        <taxon>Lophotrochozoa</taxon>
        <taxon>Mollusca</taxon>
        <taxon>Gastropoda</taxon>
        <taxon>Caenogastropoda</taxon>
        <taxon>Sorbeoconcha</taxon>
        <taxon>Cerithioidea</taxon>
        <taxon>Batillariidae</taxon>
        <taxon>Batillaria</taxon>
    </lineage>
</organism>
<sequence>MATPLGNQGNTTTEYTFALTLVSTEWPEACILNRPRSSPIRAVLRCVCVCCSCNAPTLMVCIREQIRFWTSKMNAWHILPILVILSQGKLMLSQKAVSGCCTFSHTVSEIKNLQQVVKRVRRTGIL</sequence>
<evidence type="ECO:0000313" key="2">
    <source>
        <dbReference type="Proteomes" id="UP001519460"/>
    </source>
</evidence>
<dbReference type="EMBL" id="JACVVK020000650">
    <property type="protein sequence ID" value="KAK7460355.1"/>
    <property type="molecule type" value="Genomic_DNA"/>
</dbReference>
<accession>A0ABD0J4V9</accession>
<name>A0ABD0J4V9_9CAEN</name>
<reference evidence="1 2" key="1">
    <citation type="journal article" date="2023" name="Sci. Data">
        <title>Genome assembly of the Korean intertidal mud-creeper Batillaria attramentaria.</title>
        <authorList>
            <person name="Patra A.K."/>
            <person name="Ho P.T."/>
            <person name="Jun S."/>
            <person name="Lee S.J."/>
            <person name="Kim Y."/>
            <person name="Won Y.J."/>
        </authorList>
    </citation>
    <scope>NUCLEOTIDE SEQUENCE [LARGE SCALE GENOMIC DNA]</scope>
    <source>
        <strain evidence="1">Wonlab-2016</strain>
    </source>
</reference>